<evidence type="ECO:0000313" key="2">
    <source>
        <dbReference type="Proteomes" id="UP000830375"/>
    </source>
</evidence>
<protein>
    <submittedName>
        <fullName evidence="1">Chromatin-remodeling ATPase INO80</fullName>
    </submittedName>
</protein>
<gene>
    <name evidence="1" type="ORF">H4Q32_024468</name>
</gene>
<dbReference type="EMBL" id="JACTAM010000016">
    <property type="protein sequence ID" value="KAI2655843.1"/>
    <property type="molecule type" value="Genomic_DNA"/>
</dbReference>
<keyword evidence="2" id="KW-1185">Reference proteome</keyword>
<sequence length="260" mass="27384">MPPLIPPSSKLSIYPKPSVCPDLSACLDFPLTLPLLPHPLIPASATPPLSPDSPSAHPQPTICAVGSPRVCLFPSRRGRRIPRLRLQPPSPGLHLDPPTQRLRSGSWLPPLHHGPSAHQLHWALLSLRLRLGLHSSSCASSPRTTGSVGLLPPFSSASVLCRSTTDLRISASVALALDSALALRILSVAWTRRLSVSASGSTSTCSAAVGQTPGVISPSSTMAPPSVGSAVDRHHGCGLDLTWLLLHWVPSFSTLAPSFF</sequence>
<name>A0ABQ8M1Z3_LABRO</name>
<comment type="caution">
    <text evidence="1">The sequence shown here is derived from an EMBL/GenBank/DDBJ whole genome shotgun (WGS) entry which is preliminary data.</text>
</comment>
<evidence type="ECO:0000313" key="1">
    <source>
        <dbReference type="EMBL" id="KAI2655843.1"/>
    </source>
</evidence>
<organism evidence="1 2">
    <name type="scientific">Labeo rohita</name>
    <name type="common">Indian major carp</name>
    <name type="synonym">Cyprinus rohita</name>
    <dbReference type="NCBI Taxonomy" id="84645"/>
    <lineage>
        <taxon>Eukaryota</taxon>
        <taxon>Metazoa</taxon>
        <taxon>Chordata</taxon>
        <taxon>Craniata</taxon>
        <taxon>Vertebrata</taxon>
        <taxon>Euteleostomi</taxon>
        <taxon>Actinopterygii</taxon>
        <taxon>Neopterygii</taxon>
        <taxon>Teleostei</taxon>
        <taxon>Ostariophysi</taxon>
        <taxon>Cypriniformes</taxon>
        <taxon>Cyprinidae</taxon>
        <taxon>Labeoninae</taxon>
        <taxon>Labeonini</taxon>
        <taxon>Labeo</taxon>
    </lineage>
</organism>
<dbReference type="Proteomes" id="UP000830375">
    <property type="component" value="Unassembled WGS sequence"/>
</dbReference>
<proteinExistence type="predicted"/>
<accession>A0ABQ8M1Z3</accession>
<reference evidence="1 2" key="1">
    <citation type="submission" date="2022-01" db="EMBL/GenBank/DDBJ databases">
        <title>A high-quality chromosome-level genome assembly of rohu carp, Labeo rohita.</title>
        <authorList>
            <person name="Arick M.A. II"/>
            <person name="Hsu C.-Y."/>
            <person name="Magbanua Z."/>
            <person name="Pechanova O."/>
            <person name="Grover C."/>
            <person name="Miller E."/>
            <person name="Thrash A."/>
            <person name="Ezzel L."/>
            <person name="Alam S."/>
            <person name="Benzie J."/>
            <person name="Hamilton M."/>
            <person name="Karsi A."/>
            <person name="Lawrence M.L."/>
            <person name="Peterson D.G."/>
        </authorList>
    </citation>
    <scope>NUCLEOTIDE SEQUENCE [LARGE SCALE GENOMIC DNA]</scope>
    <source>
        <strain evidence="2">BAU-BD-2019</strain>
        <tissue evidence="1">Blood</tissue>
    </source>
</reference>